<proteinExistence type="predicted"/>
<sequence length="53" mass="6161">MILVLFLGIMSTSHNNSTIRADTARNKPNLRRKNTGQEMTWMNKLHSVQTIKY</sequence>
<name>A0A0B7BYQ1_9EUPU</name>
<dbReference type="EMBL" id="HACG01051191">
    <property type="protein sequence ID" value="CEK98062.1"/>
    <property type="molecule type" value="Transcribed_RNA"/>
</dbReference>
<gene>
    <name evidence="2" type="primary">ORF217672</name>
</gene>
<protein>
    <submittedName>
        <fullName evidence="2">Uncharacterized protein</fullName>
    </submittedName>
</protein>
<evidence type="ECO:0000313" key="2">
    <source>
        <dbReference type="EMBL" id="CEK98062.1"/>
    </source>
</evidence>
<dbReference type="AlphaFoldDB" id="A0A0B7BYQ1"/>
<feature type="signal peptide" evidence="1">
    <location>
        <begin position="1"/>
        <end position="15"/>
    </location>
</feature>
<feature type="chain" id="PRO_5012520121" evidence="1">
    <location>
        <begin position="16"/>
        <end position="53"/>
    </location>
</feature>
<organism evidence="2">
    <name type="scientific">Arion vulgaris</name>
    <dbReference type="NCBI Taxonomy" id="1028688"/>
    <lineage>
        <taxon>Eukaryota</taxon>
        <taxon>Metazoa</taxon>
        <taxon>Spiralia</taxon>
        <taxon>Lophotrochozoa</taxon>
        <taxon>Mollusca</taxon>
        <taxon>Gastropoda</taxon>
        <taxon>Heterobranchia</taxon>
        <taxon>Euthyneura</taxon>
        <taxon>Panpulmonata</taxon>
        <taxon>Eupulmonata</taxon>
        <taxon>Stylommatophora</taxon>
        <taxon>Helicina</taxon>
        <taxon>Arionoidea</taxon>
        <taxon>Arionidae</taxon>
        <taxon>Arion</taxon>
    </lineage>
</organism>
<reference evidence="2" key="1">
    <citation type="submission" date="2014-12" db="EMBL/GenBank/DDBJ databases">
        <title>Insight into the proteome of Arion vulgaris.</title>
        <authorList>
            <person name="Aradska J."/>
            <person name="Bulat T."/>
            <person name="Smidak R."/>
            <person name="Sarate P."/>
            <person name="Gangsoo J."/>
            <person name="Sialana F."/>
            <person name="Bilban M."/>
            <person name="Lubec G."/>
        </authorList>
    </citation>
    <scope>NUCLEOTIDE SEQUENCE</scope>
    <source>
        <tissue evidence="2">Skin</tissue>
    </source>
</reference>
<accession>A0A0B7BYQ1</accession>
<keyword evidence="1" id="KW-0732">Signal</keyword>
<evidence type="ECO:0000256" key="1">
    <source>
        <dbReference type="SAM" id="SignalP"/>
    </source>
</evidence>